<dbReference type="InterPro" id="IPR036770">
    <property type="entry name" value="Ankyrin_rpt-contain_sf"/>
</dbReference>
<keyword evidence="6" id="KW-1185">Reference proteome</keyword>
<dbReference type="SUPFAM" id="SSF54160">
    <property type="entry name" value="Chromo domain-like"/>
    <property type="match status" value="1"/>
</dbReference>
<gene>
    <name evidence="5" type="ORF">Ciccas_010514</name>
</gene>
<reference evidence="5 6" key="1">
    <citation type="submission" date="2024-11" db="EMBL/GenBank/DDBJ databases">
        <title>Adaptive evolution of stress response genes in parasites aligns with host niche diversity.</title>
        <authorList>
            <person name="Hahn C."/>
            <person name="Resl P."/>
        </authorList>
    </citation>
    <scope>NUCLEOTIDE SEQUENCE [LARGE SCALE GENOMIC DNA]</scope>
    <source>
        <strain evidence="5">EGGRZ-B1_66</strain>
        <tissue evidence="5">Body</tissue>
    </source>
</reference>
<feature type="compositionally biased region" description="Low complexity" evidence="3">
    <location>
        <begin position="308"/>
        <end position="323"/>
    </location>
</feature>
<dbReference type="InterPro" id="IPR000953">
    <property type="entry name" value="Chromo/chromo_shadow_dom"/>
</dbReference>
<dbReference type="InterPro" id="IPR023779">
    <property type="entry name" value="Chromodomain_CS"/>
</dbReference>
<accession>A0ABD2PU94</accession>
<organism evidence="5 6">
    <name type="scientific">Cichlidogyrus casuarinus</name>
    <dbReference type="NCBI Taxonomy" id="1844966"/>
    <lineage>
        <taxon>Eukaryota</taxon>
        <taxon>Metazoa</taxon>
        <taxon>Spiralia</taxon>
        <taxon>Lophotrochozoa</taxon>
        <taxon>Platyhelminthes</taxon>
        <taxon>Monogenea</taxon>
        <taxon>Monopisthocotylea</taxon>
        <taxon>Dactylogyridea</taxon>
        <taxon>Ancyrocephalidae</taxon>
        <taxon>Cichlidogyrus</taxon>
    </lineage>
</organism>
<dbReference type="Pfam" id="PF00385">
    <property type="entry name" value="Chromo"/>
    <property type="match status" value="1"/>
</dbReference>
<proteinExistence type="predicted"/>
<evidence type="ECO:0000256" key="1">
    <source>
        <dbReference type="ARBA" id="ARBA00004123"/>
    </source>
</evidence>
<dbReference type="PROSITE" id="PS00598">
    <property type="entry name" value="CHROMO_1"/>
    <property type="match status" value="1"/>
</dbReference>
<sequence>MTSTDVFNLDSGSTTDNASANKTIIYREEDKDVVLDSQTEEFYFVQDIVDDKIVRGQKFYKVRWKGYSPSEDSWEPESNLYSVPEVIEEYSQRKQNKNCKSSQGSRHKYSFEYVPTNQLIASKTKDFDDIINGKIDLGSFDLYSRVKTRKRLADHSSSSQSDFRVDDSEIDSETEQQLDLLFCTSAPSTPKDLFKSDDLPFQNCESKSHSESALTSQAPISATVTKASIRTGYTKRKLRLSTVSMTTSSSLSSCSVSLQKTAVSTPGLHLSEELVKPNGLLKMPDKDSTFHPLSFPETKNTQDIKIPTQSESRASSTSSNTKSDATDAACFLNDHSDEFSTSTPSKQNSQWELFEQTPDYKLAQLFTQTSSSGDVARHPLHVALWDAEGRPQFLERLSRVGSGLHVDVNATDSSTGYSFVHMSICLNRLSALKWLLEHGAKPNGYEITSGRDRTLLGEAICQGNLSAVEKSLTAHALIKRLLESHALNRPMANVTADPERRLSTPCLMNSRLESGGRKSLQTAETPLMLNAMLHQSHTCHGNIPLVQGPEIHCNCLPSVELLQRIQELITQYHLKLSENVHTIVNDWLLRFNLRRVAVLHHCLWNSVK</sequence>
<dbReference type="Gene3D" id="1.25.40.20">
    <property type="entry name" value="Ankyrin repeat-containing domain"/>
    <property type="match status" value="1"/>
</dbReference>
<evidence type="ECO:0000313" key="5">
    <source>
        <dbReference type="EMBL" id="KAL3310909.1"/>
    </source>
</evidence>
<dbReference type="InterPro" id="IPR023780">
    <property type="entry name" value="Chromo_domain"/>
</dbReference>
<dbReference type="Proteomes" id="UP001626550">
    <property type="component" value="Unassembled WGS sequence"/>
</dbReference>
<dbReference type="CDD" id="cd00024">
    <property type="entry name" value="CD_CSD"/>
    <property type="match status" value="1"/>
</dbReference>
<dbReference type="SUPFAM" id="SSF48403">
    <property type="entry name" value="Ankyrin repeat"/>
    <property type="match status" value="1"/>
</dbReference>
<dbReference type="AlphaFoldDB" id="A0ABD2PU94"/>
<protein>
    <recommendedName>
        <fullName evidence="4">Chromo domain-containing protein</fullName>
    </recommendedName>
</protein>
<keyword evidence="2" id="KW-0539">Nucleus</keyword>
<evidence type="ECO:0000313" key="6">
    <source>
        <dbReference type="Proteomes" id="UP001626550"/>
    </source>
</evidence>
<dbReference type="GO" id="GO:0005634">
    <property type="term" value="C:nucleus"/>
    <property type="evidence" value="ECO:0007669"/>
    <property type="project" value="UniProtKB-SubCell"/>
</dbReference>
<evidence type="ECO:0000256" key="3">
    <source>
        <dbReference type="SAM" id="MobiDB-lite"/>
    </source>
</evidence>
<dbReference type="InterPro" id="IPR051219">
    <property type="entry name" value="Heterochromatin_chromo-domain"/>
</dbReference>
<name>A0ABD2PU94_9PLAT</name>
<feature type="non-terminal residue" evidence="5">
    <location>
        <position position="608"/>
    </location>
</feature>
<evidence type="ECO:0000259" key="4">
    <source>
        <dbReference type="PROSITE" id="PS50013"/>
    </source>
</evidence>
<dbReference type="SMART" id="SM00298">
    <property type="entry name" value="CHROMO"/>
    <property type="match status" value="1"/>
</dbReference>
<comment type="caution">
    <text evidence="5">The sequence shown here is derived from an EMBL/GenBank/DDBJ whole genome shotgun (WGS) entry which is preliminary data.</text>
</comment>
<dbReference type="Gene3D" id="2.40.50.40">
    <property type="match status" value="1"/>
</dbReference>
<feature type="region of interest" description="Disordered" evidence="3">
    <location>
        <begin position="281"/>
        <end position="323"/>
    </location>
</feature>
<feature type="domain" description="Chromo" evidence="4">
    <location>
        <begin position="43"/>
        <end position="102"/>
    </location>
</feature>
<dbReference type="InterPro" id="IPR016197">
    <property type="entry name" value="Chromo-like_dom_sf"/>
</dbReference>
<dbReference type="EMBL" id="JBJKFK010002568">
    <property type="protein sequence ID" value="KAL3310909.1"/>
    <property type="molecule type" value="Genomic_DNA"/>
</dbReference>
<dbReference type="PROSITE" id="PS50013">
    <property type="entry name" value="CHROMO_2"/>
    <property type="match status" value="1"/>
</dbReference>
<dbReference type="PANTHER" id="PTHR22812">
    <property type="entry name" value="CHROMOBOX PROTEIN"/>
    <property type="match status" value="1"/>
</dbReference>
<comment type="subcellular location">
    <subcellularLocation>
        <location evidence="1">Nucleus</location>
    </subcellularLocation>
</comment>
<evidence type="ECO:0000256" key="2">
    <source>
        <dbReference type="ARBA" id="ARBA00023242"/>
    </source>
</evidence>